<evidence type="ECO:0000313" key="8">
    <source>
        <dbReference type="EMBL" id="MBE2998043.1"/>
    </source>
</evidence>
<proteinExistence type="predicted"/>
<name>A0ABR9P2H9_9ACTN</name>
<dbReference type="EMBL" id="JADBGI010000003">
    <property type="protein sequence ID" value="MBE2998043.1"/>
    <property type="molecule type" value="Genomic_DNA"/>
</dbReference>
<dbReference type="InterPro" id="IPR007168">
    <property type="entry name" value="Phageshock_PspC_N"/>
</dbReference>
<evidence type="ECO:0000256" key="1">
    <source>
        <dbReference type="ARBA" id="ARBA00004162"/>
    </source>
</evidence>
<protein>
    <submittedName>
        <fullName evidence="8">PspC domain-containing protein</fullName>
    </submittedName>
</protein>
<dbReference type="RefSeq" id="WP_193120674.1">
    <property type="nucleotide sequence ID" value="NZ_JADBGI010000003.1"/>
</dbReference>
<dbReference type="Pfam" id="PF04024">
    <property type="entry name" value="PspC"/>
    <property type="match status" value="1"/>
</dbReference>
<keyword evidence="5 6" id="KW-0472">Membrane</keyword>
<accession>A0ABR9P2H9</accession>
<evidence type="ECO:0000256" key="4">
    <source>
        <dbReference type="ARBA" id="ARBA00022989"/>
    </source>
</evidence>
<evidence type="ECO:0000256" key="3">
    <source>
        <dbReference type="ARBA" id="ARBA00022692"/>
    </source>
</evidence>
<dbReference type="PANTHER" id="PTHR33885">
    <property type="entry name" value="PHAGE SHOCK PROTEIN C"/>
    <property type="match status" value="1"/>
</dbReference>
<sequence length="81" mass="9153">MSNKRFQRSSDKRLLAGVCGGIAEYFGWEPTIVRIVFIVLTVLGFSGIFVYILAWLIMPAAGERRSLLEQIIRNFQGKSSE</sequence>
<comment type="caution">
    <text evidence="8">The sequence shown here is derived from an EMBL/GenBank/DDBJ whole genome shotgun (WGS) entry which is preliminary data.</text>
</comment>
<evidence type="ECO:0000259" key="7">
    <source>
        <dbReference type="Pfam" id="PF04024"/>
    </source>
</evidence>
<dbReference type="Proteomes" id="UP000806528">
    <property type="component" value="Unassembled WGS sequence"/>
</dbReference>
<comment type="subcellular location">
    <subcellularLocation>
        <location evidence="1">Cell membrane</location>
        <topology evidence="1">Single-pass membrane protein</topology>
    </subcellularLocation>
</comment>
<dbReference type="PANTHER" id="PTHR33885:SF3">
    <property type="entry name" value="PHAGE SHOCK PROTEIN C"/>
    <property type="match status" value="1"/>
</dbReference>
<keyword evidence="2" id="KW-1003">Cell membrane</keyword>
<keyword evidence="4 6" id="KW-1133">Transmembrane helix</keyword>
<feature type="transmembrane region" description="Helical" evidence="6">
    <location>
        <begin position="34"/>
        <end position="57"/>
    </location>
</feature>
<evidence type="ECO:0000313" key="9">
    <source>
        <dbReference type="Proteomes" id="UP000806528"/>
    </source>
</evidence>
<evidence type="ECO:0000256" key="2">
    <source>
        <dbReference type="ARBA" id="ARBA00022475"/>
    </source>
</evidence>
<evidence type="ECO:0000256" key="6">
    <source>
        <dbReference type="SAM" id="Phobius"/>
    </source>
</evidence>
<reference evidence="8 9" key="1">
    <citation type="submission" date="2020-09" db="EMBL/GenBank/DDBJ databases">
        <title>Diversity and distribution of actinomycetes associated with coral in the coast of Hainan.</title>
        <authorList>
            <person name="Li F."/>
        </authorList>
    </citation>
    <scope>NUCLEOTIDE SEQUENCE [LARGE SCALE GENOMIC DNA]</scope>
    <source>
        <strain evidence="8 9">HNM0947</strain>
    </source>
</reference>
<organism evidence="8 9">
    <name type="scientific">Nocardiopsis coralli</name>
    <dbReference type="NCBI Taxonomy" id="2772213"/>
    <lineage>
        <taxon>Bacteria</taxon>
        <taxon>Bacillati</taxon>
        <taxon>Actinomycetota</taxon>
        <taxon>Actinomycetes</taxon>
        <taxon>Streptosporangiales</taxon>
        <taxon>Nocardiopsidaceae</taxon>
        <taxon>Nocardiopsis</taxon>
    </lineage>
</organism>
<feature type="domain" description="Phage shock protein PspC N-terminal" evidence="7">
    <location>
        <begin position="4"/>
        <end position="60"/>
    </location>
</feature>
<evidence type="ECO:0000256" key="5">
    <source>
        <dbReference type="ARBA" id="ARBA00023136"/>
    </source>
</evidence>
<dbReference type="InterPro" id="IPR052027">
    <property type="entry name" value="PspC"/>
</dbReference>
<keyword evidence="3 6" id="KW-0812">Transmembrane</keyword>
<keyword evidence="9" id="KW-1185">Reference proteome</keyword>
<gene>
    <name evidence="8" type="ORF">IDM40_04885</name>
</gene>